<comment type="similarity">
    <text evidence="2 11">Belongs to the ATPase C chain family.</text>
</comment>
<feature type="site" description="Reversibly protonated during proton transport" evidence="11">
    <location>
        <position position="93"/>
    </location>
</feature>
<comment type="subcellular location">
    <subcellularLocation>
        <location evidence="11">Cell membrane</location>
        <topology evidence="11">Multi-pass membrane protein</topology>
    </subcellularLocation>
    <subcellularLocation>
        <location evidence="1">Membrane</location>
        <topology evidence="1">Multi-pass membrane protein</topology>
    </subcellularLocation>
</comment>
<dbReference type="OrthoDB" id="5296711at2"/>
<dbReference type="GO" id="GO:0005886">
    <property type="term" value="C:plasma membrane"/>
    <property type="evidence" value="ECO:0007669"/>
    <property type="project" value="UniProtKB-SubCell"/>
</dbReference>
<dbReference type="GO" id="GO:0008289">
    <property type="term" value="F:lipid binding"/>
    <property type="evidence" value="ECO:0007669"/>
    <property type="project" value="UniProtKB-KW"/>
</dbReference>
<evidence type="ECO:0000256" key="10">
    <source>
        <dbReference type="ARBA" id="ARBA00023136"/>
    </source>
</evidence>
<keyword evidence="8 11" id="KW-0406">Ion transport</keyword>
<evidence type="ECO:0000259" key="13">
    <source>
        <dbReference type="Pfam" id="PF00137"/>
    </source>
</evidence>
<comment type="caution">
    <text evidence="14">The sequence shown here is derived from an EMBL/GenBank/DDBJ whole genome shotgun (WGS) entry which is preliminary data.</text>
</comment>
<feature type="transmembrane region" description="Helical" evidence="11">
    <location>
        <begin position="42"/>
        <end position="65"/>
    </location>
</feature>
<dbReference type="Proteomes" id="UP000309215">
    <property type="component" value="Unassembled WGS sequence"/>
</dbReference>
<evidence type="ECO:0000256" key="7">
    <source>
        <dbReference type="ARBA" id="ARBA00022989"/>
    </source>
</evidence>
<dbReference type="InterPro" id="IPR000454">
    <property type="entry name" value="ATP_synth_F0_csu"/>
</dbReference>
<dbReference type="PROSITE" id="PS00605">
    <property type="entry name" value="ATPASE_C"/>
    <property type="match status" value="1"/>
</dbReference>
<dbReference type="HAMAP" id="MF_01396">
    <property type="entry name" value="ATP_synth_c_bact"/>
    <property type="match status" value="1"/>
</dbReference>
<dbReference type="InterPro" id="IPR002379">
    <property type="entry name" value="ATPase_proteolipid_c-like_dom"/>
</dbReference>
<keyword evidence="12" id="KW-0732">Signal</keyword>
<evidence type="ECO:0000256" key="1">
    <source>
        <dbReference type="ARBA" id="ARBA00004141"/>
    </source>
</evidence>
<keyword evidence="4 11" id="KW-0138">CF(0)</keyword>
<keyword evidence="10 11" id="KW-0472">Membrane</keyword>
<dbReference type="GO" id="GO:0033177">
    <property type="term" value="C:proton-transporting two-sector ATPase complex, proton-transporting domain"/>
    <property type="evidence" value="ECO:0007669"/>
    <property type="project" value="InterPro"/>
</dbReference>
<keyword evidence="6 11" id="KW-0375">Hydrogen ion transport</keyword>
<name>A0A4U1JFF5_9BACT</name>
<dbReference type="EMBL" id="SSMQ01000008">
    <property type="protein sequence ID" value="TKD09979.1"/>
    <property type="molecule type" value="Genomic_DNA"/>
</dbReference>
<keyword evidence="11" id="KW-1003">Cell membrane</keyword>
<feature type="signal peptide" evidence="12">
    <location>
        <begin position="1"/>
        <end position="26"/>
    </location>
</feature>
<evidence type="ECO:0000256" key="5">
    <source>
        <dbReference type="ARBA" id="ARBA00022692"/>
    </source>
</evidence>
<dbReference type="SUPFAM" id="SSF81333">
    <property type="entry name" value="F1F0 ATP synthase subunit C"/>
    <property type="match status" value="1"/>
</dbReference>
<gene>
    <name evidence="11" type="primary">atpE</name>
    <name evidence="14" type="ORF">E8A74_10250</name>
</gene>
<keyword evidence="9 11" id="KW-0446">Lipid-binding</keyword>
<dbReference type="PRINTS" id="PR00124">
    <property type="entry name" value="ATPASEC"/>
</dbReference>
<evidence type="ECO:0000256" key="2">
    <source>
        <dbReference type="ARBA" id="ARBA00006704"/>
    </source>
</evidence>
<dbReference type="Gene3D" id="1.20.20.10">
    <property type="entry name" value="F1F0 ATP synthase subunit C"/>
    <property type="match status" value="1"/>
</dbReference>
<proteinExistence type="inferred from homology"/>
<dbReference type="InterPro" id="IPR020537">
    <property type="entry name" value="ATP_synth_F0_csu_DDCD_BS"/>
</dbReference>
<accession>A0A4U1JFF5</accession>
<comment type="function">
    <text evidence="11">Key component of the F(0) channel; it plays a direct role in translocation across the membrane. A homomeric c-ring of between 10-14 subunits forms the central stalk rotor element with the F(1) delta and epsilon subunits.</text>
</comment>
<dbReference type="AlphaFoldDB" id="A0A4U1JFF5"/>
<evidence type="ECO:0000256" key="11">
    <source>
        <dbReference type="HAMAP-Rule" id="MF_01396"/>
    </source>
</evidence>
<keyword evidence="7 11" id="KW-1133">Transmembrane helix</keyword>
<evidence type="ECO:0000313" key="14">
    <source>
        <dbReference type="EMBL" id="TKD09979.1"/>
    </source>
</evidence>
<dbReference type="InterPro" id="IPR035921">
    <property type="entry name" value="F/V-ATP_Csub_sf"/>
</dbReference>
<evidence type="ECO:0000256" key="12">
    <source>
        <dbReference type="SAM" id="SignalP"/>
    </source>
</evidence>
<feature type="domain" description="V-ATPase proteolipid subunit C-like" evidence="13">
    <location>
        <begin position="43"/>
        <end position="106"/>
    </location>
</feature>
<protein>
    <recommendedName>
        <fullName evidence="11">ATP synthase subunit c</fullName>
    </recommendedName>
    <alternativeName>
        <fullName evidence="11">ATP synthase F(0) sector subunit c</fullName>
    </alternativeName>
    <alternativeName>
        <fullName evidence="11">F-type ATPase subunit c</fullName>
        <shortName evidence="11">F-ATPase subunit c</shortName>
    </alternativeName>
    <alternativeName>
        <fullName evidence="11">Lipid-binding protein</fullName>
    </alternativeName>
</protein>
<dbReference type="GO" id="GO:0046933">
    <property type="term" value="F:proton-transporting ATP synthase activity, rotational mechanism"/>
    <property type="evidence" value="ECO:0007669"/>
    <property type="project" value="UniProtKB-UniRule"/>
</dbReference>
<evidence type="ECO:0000313" key="15">
    <source>
        <dbReference type="Proteomes" id="UP000309215"/>
    </source>
</evidence>
<sequence length="113" mass="11258">MSLKSKLTLSTLVATALALVPSMAFAQDAAASNKFDTSGMIALAAGLAIGIAALGGTLGQGRAAAAALEGISRNPGAAARIQTPMILGLALIESLVLFALIIAFLLQGKIPQL</sequence>
<dbReference type="GO" id="GO:0045259">
    <property type="term" value="C:proton-transporting ATP synthase complex"/>
    <property type="evidence" value="ECO:0007669"/>
    <property type="project" value="UniProtKB-KW"/>
</dbReference>
<dbReference type="Pfam" id="PF00137">
    <property type="entry name" value="ATP-synt_C"/>
    <property type="match status" value="1"/>
</dbReference>
<feature type="transmembrane region" description="Helical" evidence="11">
    <location>
        <begin position="86"/>
        <end position="106"/>
    </location>
</feature>
<keyword evidence="5 11" id="KW-0812">Transmembrane</keyword>
<evidence type="ECO:0000256" key="6">
    <source>
        <dbReference type="ARBA" id="ARBA00022781"/>
    </source>
</evidence>
<organism evidence="14 15">
    <name type="scientific">Polyangium fumosum</name>
    <dbReference type="NCBI Taxonomy" id="889272"/>
    <lineage>
        <taxon>Bacteria</taxon>
        <taxon>Pseudomonadati</taxon>
        <taxon>Myxococcota</taxon>
        <taxon>Polyangia</taxon>
        <taxon>Polyangiales</taxon>
        <taxon>Polyangiaceae</taxon>
        <taxon>Polyangium</taxon>
    </lineage>
</organism>
<evidence type="ECO:0000256" key="9">
    <source>
        <dbReference type="ARBA" id="ARBA00023121"/>
    </source>
</evidence>
<feature type="chain" id="PRO_5020703863" description="ATP synthase subunit c" evidence="12">
    <location>
        <begin position="27"/>
        <end position="113"/>
    </location>
</feature>
<comment type="function">
    <text evidence="11">F(1)F(0) ATP synthase produces ATP from ADP in the presence of a proton or sodium gradient. F-type ATPases consist of two structural domains, F(1) containing the extramembraneous catalytic core and F(0) containing the membrane proton channel, linked together by a central stalk and a peripheral stalk. During catalysis, ATP synthesis in the catalytic domain of F(1) is coupled via a rotary mechanism of the central stalk subunits to proton translocation.</text>
</comment>
<reference evidence="14 15" key="1">
    <citation type="submission" date="2019-04" db="EMBL/GenBank/DDBJ databases">
        <authorList>
            <person name="Li Y."/>
            <person name="Wang J."/>
        </authorList>
    </citation>
    <scope>NUCLEOTIDE SEQUENCE [LARGE SCALE GENOMIC DNA]</scope>
    <source>
        <strain evidence="14 15">DSM 14668</strain>
    </source>
</reference>
<keyword evidence="11" id="KW-0066">ATP synthesis</keyword>
<keyword evidence="3 11" id="KW-0813">Transport</keyword>
<dbReference type="RefSeq" id="WP_136928778.1">
    <property type="nucleotide sequence ID" value="NZ_SSMQ01000008.1"/>
</dbReference>
<evidence type="ECO:0000256" key="4">
    <source>
        <dbReference type="ARBA" id="ARBA00022547"/>
    </source>
</evidence>
<evidence type="ECO:0000256" key="3">
    <source>
        <dbReference type="ARBA" id="ARBA00022448"/>
    </source>
</evidence>
<keyword evidence="15" id="KW-1185">Reference proteome</keyword>
<dbReference type="CDD" id="cd18121">
    <property type="entry name" value="ATP-synt_Fo_c"/>
    <property type="match status" value="1"/>
</dbReference>
<dbReference type="InterPro" id="IPR038662">
    <property type="entry name" value="ATP_synth_F0_csu_sf"/>
</dbReference>
<evidence type="ECO:0000256" key="8">
    <source>
        <dbReference type="ARBA" id="ARBA00023065"/>
    </source>
</evidence>